<keyword evidence="1" id="KW-1133">Transmembrane helix</keyword>
<keyword evidence="1" id="KW-0812">Transmembrane</keyword>
<feature type="transmembrane region" description="Helical" evidence="1">
    <location>
        <begin position="20"/>
        <end position="44"/>
    </location>
</feature>
<evidence type="ECO:0000256" key="1">
    <source>
        <dbReference type="SAM" id="Phobius"/>
    </source>
</evidence>
<protein>
    <submittedName>
        <fullName evidence="2">Uncharacterized protein</fullName>
    </submittedName>
</protein>
<evidence type="ECO:0000313" key="2">
    <source>
        <dbReference type="EMBL" id="KKN88080.1"/>
    </source>
</evidence>
<accession>A0A0F9U4B3</accession>
<proteinExistence type="predicted"/>
<name>A0A0F9U4B3_9ZZZZ</name>
<keyword evidence="1" id="KW-0472">Membrane</keyword>
<comment type="caution">
    <text evidence="2">The sequence shown here is derived from an EMBL/GenBank/DDBJ whole genome shotgun (WGS) entry which is preliminary data.</text>
</comment>
<dbReference type="AlphaFoldDB" id="A0A0F9U4B3"/>
<reference evidence="2" key="1">
    <citation type="journal article" date="2015" name="Nature">
        <title>Complex archaea that bridge the gap between prokaryotes and eukaryotes.</title>
        <authorList>
            <person name="Spang A."/>
            <person name="Saw J.H."/>
            <person name="Jorgensen S.L."/>
            <person name="Zaremba-Niedzwiedzka K."/>
            <person name="Martijn J."/>
            <person name="Lind A.E."/>
            <person name="van Eijk R."/>
            <person name="Schleper C."/>
            <person name="Guy L."/>
            <person name="Ettema T.J."/>
        </authorList>
    </citation>
    <scope>NUCLEOTIDE SEQUENCE</scope>
</reference>
<dbReference type="EMBL" id="LAZR01000131">
    <property type="protein sequence ID" value="KKN88080.1"/>
    <property type="molecule type" value="Genomic_DNA"/>
</dbReference>
<sequence length="128" mass="14319">MRRVAALLKDKNNGRHALKVTVQGVIGAVVLVGIIGGGFLAFGFELDTPADHIEEFDVHVDSFDDHVDNFEGFQEVYIENEEEKEESRDRRTQMVEAQAKLTCLRTGVDTLVMLDMIDVCDELGVLRP</sequence>
<gene>
    <name evidence="2" type="ORF">LCGC14_0251520</name>
</gene>
<organism evidence="2">
    <name type="scientific">marine sediment metagenome</name>
    <dbReference type="NCBI Taxonomy" id="412755"/>
    <lineage>
        <taxon>unclassified sequences</taxon>
        <taxon>metagenomes</taxon>
        <taxon>ecological metagenomes</taxon>
    </lineage>
</organism>